<dbReference type="GO" id="GO:0000408">
    <property type="term" value="C:EKC/KEOPS complex"/>
    <property type="evidence" value="ECO:0007669"/>
    <property type="project" value="InterPro"/>
</dbReference>
<proteinExistence type="predicted"/>
<dbReference type="PANTHER" id="PTHR37363:SF1">
    <property type="entry name" value="EKC_KEOPS COMPLEX SUBUNIT GON7"/>
    <property type="match status" value="1"/>
</dbReference>
<keyword evidence="3" id="KW-1185">Reference proteome</keyword>
<dbReference type="AlphaFoldDB" id="A0A7K8XND7"/>
<gene>
    <name evidence="2" type="primary">Gon7</name>
    <name evidence="2" type="ORF">EUBBOU_R15518</name>
</gene>
<dbReference type="PANTHER" id="PTHR37363">
    <property type="entry name" value="EKC/KEOPS COMPLEX SUBUNIT GON7"/>
    <property type="match status" value="1"/>
</dbReference>
<reference evidence="2 3" key="1">
    <citation type="submission" date="2019-09" db="EMBL/GenBank/DDBJ databases">
        <title>Bird 10,000 Genomes (B10K) Project - Family phase.</title>
        <authorList>
            <person name="Zhang G."/>
        </authorList>
    </citation>
    <scope>NUCLEOTIDE SEQUENCE [LARGE SCALE GENOMIC DNA]</scope>
    <source>
        <strain evidence="2">B10K-DU-001-04</strain>
        <tissue evidence="2">Muscle</tissue>
    </source>
</reference>
<comment type="caution">
    <text evidence="2">The sequence shown here is derived from an EMBL/GenBank/DDBJ whole genome shotgun (WGS) entry which is preliminary data.</text>
</comment>
<accession>A0A7K8XND7</accession>
<dbReference type="OrthoDB" id="8905128at2759"/>
<protein>
    <submittedName>
        <fullName evidence="2">GON7 protein</fullName>
    </submittedName>
</protein>
<organism evidence="2 3">
    <name type="scientific">Eubucco bourcierii</name>
    <name type="common">red-headed barbet</name>
    <dbReference type="NCBI Taxonomy" id="91767"/>
    <lineage>
        <taxon>Eukaryota</taxon>
        <taxon>Metazoa</taxon>
        <taxon>Chordata</taxon>
        <taxon>Craniata</taxon>
        <taxon>Vertebrata</taxon>
        <taxon>Euteleostomi</taxon>
        <taxon>Archelosauria</taxon>
        <taxon>Archosauria</taxon>
        <taxon>Dinosauria</taxon>
        <taxon>Saurischia</taxon>
        <taxon>Theropoda</taxon>
        <taxon>Coelurosauria</taxon>
        <taxon>Aves</taxon>
        <taxon>Neognathae</taxon>
        <taxon>Neoaves</taxon>
        <taxon>Telluraves</taxon>
        <taxon>Coraciimorphae</taxon>
        <taxon>Piciformes</taxon>
        <taxon>Ramphastidae</taxon>
        <taxon>Eubucco</taxon>
    </lineage>
</organism>
<dbReference type="InterPro" id="IPR027893">
    <property type="entry name" value="GON7_meta"/>
</dbReference>
<sequence length="123" mass="12983">LSGGGAGRSRRPGCGGAMELVAELRGRDGQTRSVRVPCPAVEGEVGQLRGVRQGLAELQQRVVELLAPLVQEEREAAAGGGKRGNVEDDDDEEDEGESEDENNIDPNASADDPPPKKTKVQQP</sequence>
<evidence type="ECO:0000256" key="1">
    <source>
        <dbReference type="SAM" id="MobiDB-lite"/>
    </source>
</evidence>
<evidence type="ECO:0000313" key="2">
    <source>
        <dbReference type="EMBL" id="NXF92507.1"/>
    </source>
</evidence>
<feature type="non-terminal residue" evidence="2">
    <location>
        <position position="123"/>
    </location>
</feature>
<dbReference type="EMBL" id="VWZE01014804">
    <property type="protein sequence ID" value="NXF92507.1"/>
    <property type="molecule type" value="Genomic_DNA"/>
</dbReference>
<dbReference type="Pfam" id="PF15387">
    <property type="entry name" value="DUF4611"/>
    <property type="match status" value="1"/>
</dbReference>
<dbReference type="Proteomes" id="UP000583613">
    <property type="component" value="Unassembled WGS sequence"/>
</dbReference>
<feature type="non-terminal residue" evidence="2">
    <location>
        <position position="1"/>
    </location>
</feature>
<feature type="region of interest" description="Disordered" evidence="1">
    <location>
        <begin position="73"/>
        <end position="123"/>
    </location>
</feature>
<name>A0A7K8XND7_9PICI</name>
<evidence type="ECO:0000313" key="3">
    <source>
        <dbReference type="Proteomes" id="UP000583613"/>
    </source>
</evidence>
<feature type="compositionally biased region" description="Acidic residues" evidence="1">
    <location>
        <begin position="87"/>
        <end position="103"/>
    </location>
</feature>